<dbReference type="PANTHER" id="PTHR47484:SF1">
    <property type="entry name" value="COMPLEX 1 PROTEIN CONTAINING PROTEIN, EXPRESSED"/>
    <property type="match status" value="1"/>
</dbReference>
<proteinExistence type="predicted"/>
<reference evidence="4" key="2">
    <citation type="submission" date="2025-08" db="UniProtKB">
        <authorList>
            <consortium name="RefSeq"/>
        </authorList>
    </citation>
    <scope>IDENTIFICATION</scope>
    <source>
        <tissue evidence="4">Leaf</tissue>
    </source>
</reference>
<dbReference type="RefSeq" id="XP_020099093.1">
    <property type="nucleotide sequence ID" value="XM_020243504.1"/>
</dbReference>
<keyword evidence="3" id="KW-1185">Reference proteome</keyword>
<dbReference type="GeneID" id="109717638"/>
<sequence>MPELSNVRHHDSVAYTYPTWPIQSFNLSLSLSCRILRRTLAIVPKFPLRSLHEGPDTIDELLDRHLVKKKKTTTNHGGGGGDDDDDDDEELALRRRPRLTSTRREALALHRDALRATRFFAWPDARGVPWRDVLRANVRREFEEARFERDPEVIAKLLIGGRGVVQKALGRLVDASKKMVDAEARNRSGSGT</sequence>
<dbReference type="PANTHER" id="PTHR47484">
    <property type="entry name" value="COMPLEX 1 PROTEIN CONTAINING PROTEIN, EXPRESSED"/>
    <property type="match status" value="1"/>
</dbReference>
<accession>A0A6P5G032</accession>
<evidence type="ECO:0000313" key="3">
    <source>
        <dbReference type="Proteomes" id="UP000515123"/>
    </source>
</evidence>
<feature type="region of interest" description="Disordered" evidence="1">
    <location>
        <begin position="70"/>
        <end position="89"/>
    </location>
</feature>
<evidence type="ECO:0000313" key="4">
    <source>
        <dbReference type="RefSeq" id="XP_020099093.1"/>
    </source>
</evidence>
<dbReference type="InterPro" id="IPR045298">
    <property type="entry name" value="Complex1_LYR_LYRM7"/>
</dbReference>
<dbReference type="AlphaFoldDB" id="A0A6P5G032"/>
<dbReference type="GO" id="GO:0005739">
    <property type="term" value="C:mitochondrion"/>
    <property type="evidence" value="ECO:0007669"/>
    <property type="project" value="GOC"/>
</dbReference>
<reference evidence="3" key="1">
    <citation type="journal article" date="2015" name="Nat. Genet.">
        <title>The pineapple genome and the evolution of CAM photosynthesis.</title>
        <authorList>
            <person name="Ming R."/>
            <person name="VanBuren R."/>
            <person name="Wai C.M."/>
            <person name="Tang H."/>
            <person name="Schatz M.C."/>
            <person name="Bowers J.E."/>
            <person name="Lyons E."/>
            <person name="Wang M.L."/>
            <person name="Chen J."/>
            <person name="Biggers E."/>
            <person name="Zhang J."/>
            <person name="Huang L."/>
            <person name="Zhang L."/>
            <person name="Miao W."/>
            <person name="Zhang J."/>
            <person name="Ye Z."/>
            <person name="Miao C."/>
            <person name="Lin Z."/>
            <person name="Wang H."/>
            <person name="Zhou H."/>
            <person name="Yim W.C."/>
            <person name="Priest H.D."/>
            <person name="Zheng C."/>
            <person name="Woodhouse M."/>
            <person name="Edger P.P."/>
            <person name="Guyot R."/>
            <person name="Guo H.B."/>
            <person name="Guo H."/>
            <person name="Zheng G."/>
            <person name="Singh R."/>
            <person name="Sharma A."/>
            <person name="Min X."/>
            <person name="Zheng Y."/>
            <person name="Lee H."/>
            <person name="Gurtowski J."/>
            <person name="Sedlazeck F.J."/>
            <person name="Harkess A."/>
            <person name="McKain M.R."/>
            <person name="Liao Z."/>
            <person name="Fang J."/>
            <person name="Liu J."/>
            <person name="Zhang X."/>
            <person name="Zhang Q."/>
            <person name="Hu W."/>
            <person name="Qin Y."/>
            <person name="Wang K."/>
            <person name="Chen L.Y."/>
            <person name="Shirley N."/>
            <person name="Lin Y.R."/>
            <person name="Liu L.Y."/>
            <person name="Hernandez A.G."/>
            <person name="Wright C.L."/>
            <person name="Bulone V."/>
            <person name="Tuskan G.A."/>
            <person name="Heath K."/>
            <person name="Zee F."/>
            <person name="Moore P.H."/>
            <person name="Sunkar R."/>
            <person name="Leebens-Mack J.H."/>
            <person name="Mockler T."/>
            <person name="Bennetzen J.L."/>
            <person name="Freeling M."/>
            <person name="Sankoff D."/>
            <person name="Paterson A.H."/>
            <person name="Zhu X."/>
            <person name="Yang X."/>
            <person name="Smith J.A."/>
            <person name="Cushman J.C."/>
            <person name="Paull R.E."/>
            <person name="Yu Q."/>
        </authorList>
    </citation>
    <scope>NUCLEOTIDE SEQUENCE [LARGE SCALE GENOMIC DNA]</scope>
    <source>
        <strain evidence="3">cv. F153</strain>
    </source>
</reference>
<dbReference type="Proteomes" id="UP000515123">
    <property type="component" value="Linkage group 1"/>
</dbReference>
<protein>
    <submittedName>
        <fullName evidence="4">Uncharacterized protein LOC109717638</fullName>
    </submittedName>
</protein>
<dbReference type="CDD" id="cd20267">
    <property type="entry name" value="Complex1_LYR_LYRM7"/>
    <property type="match status" value="1"/>
</dbReference>
<gene>
    <name evidence="4" type="primary">LOC109717638</name>
</gene>
<name>A0A6P5G032_ANACO</name>
<dbReference type="OrthoDB" id="74240at2759"/>
<dbReference type="GO" id="GO:0034551">
    <property type="term" value="P:mitochondrial respiratory chain complex III assembly"/>
    <property type="evidence" value="ECO:0007669"/>
    <property type="project" value="InterPro"/>
</dbReference>
<dbReference type="Pfam" id="PF05347">
    <property type="entry name" value="Complex1_LYR"/>
    <property type="match status" value="1"/>
</dbReference>
<feature type="domain" description="Complex 1 LYR protein" evidence="2">
    <location>
        <begin position="104"/>
        <end position="161"/>
    </location>
</feature>
<evidence type="ECO:0000259" key="2">
    <source>
        <dbReference type="Pfam" id="PF05347"/>
    </source>
</evidence>
<dbReference type="InterPro" id="IPR008011">
    <property type="entry name" value="Complex1_LYR_dom"/>
</dbReference>
<evidence type="ECO:0000256" key="1">
    <source>
        <dbReference type="SAM" id="MobiDB-lite"/>
    </source>
</evidence>
<organism evidence="3 4">
    <name type="scientific">Ananas comosus</name>
    <name type="common">Pineapple</name>
    <name type="synonym">Ananas ananas</name>
    <dbReference type="NCBI Taxonomy" id="4615"/>
    <lineage>
        <taxon>Eukaryota</taxon>
        <taxon>Viridiplantae</taxon>
        <taxon>Streptophyta</taxon>
        <taxon>Embryophyta</taxon>
        <taxon>Tracheophyta</taxon>
        <taxon>Spermatophyta</taxon>
        <taxon>Magnoliopsida</taxon>
        <taxon>Liliopsida</taxon>
        <taxon>Poales</taxon>
        <taxon>Bromeliaceae</taxon>
        <taxon>Bromelioideae</taxon>
        <taxon>Ananas</taxon>
    </lineage>
</organism>